<dbReference type="Proteomes" id="UP000217726">
    <property type="component" value="Unassembled WGS sequence"/>
</dbReference>
<gene>
    <name evidence="2" type="ORF">C7960_1709</name>
    <name evidence="1" type="ORF">SAMN06295989_10953</name>
</gene>
<evidence type="ECO:0000313" key="3">
    <source>
        <dbReference type="Proteomes" id="UP000217726"/>
    </source>
</evidence>
<reference evidence="2 4" key="3">
    <citation type="submission" date="2019-03" db="EMBL/GenBank/DDBJ databases">
        <title>Subsurface microbial communities from deep shales in Ohio and West Virginia, USA.</title>
        <authorList>
            <person name="Wrighton K."/>
        </authorList>
    </citation>
    <scope>NUCLEOTIDE SEQUENCE [LARGE SCALE GENOMIC DNA]</scope>
    <source>
        <strain evidence="2 4">WG1_MB</strain>
    </source>
</reference>
<name>A0A285G6Q2_9EURY</name>
<reference evidence="3" key="1">
    <citation type="submission" date="2017-09" db="EMBL/GenBank/DDBJ databases">
        <authorList>
            <person name="Varghese N."/>
            <person name="Submissions S."/>
        </authorList>
    </citation>
    <scope>NUCLEOTIDE SEQUENCE [LARGE SCALE GENOMIC DNA]</scope>
    <source>
        <strain evidence="3">WG-1MB</strain>
    </source>
</reference>
<dbReference type="Proteomes" id="UP000295404">
    <property type="component" value="Unassembled WGS sequence"/>
</dbReference>
<accession>A0A285G6Q2</accession>
<dbReference type="EMBL" id="SMMS01000001">
    <property type="protein sequence ID" value="TCL12451.1"/>
    <property type="molecule type" value="Genomic_DNA"/>
</dbReference>
<keyword evidence="3" id="KW-1185">Reference proteome</keyword>
<evidence type="ECO:0000313" key="4">
    <source>
        <dbReference type="Proteomes" id="UP000295404"/>
    </source>
</evidence>
<sequence>MDVYVISAFCHGNFVCTGRDDSGALMDVVLWLGQDTSSFFVDYALDPVALN</sequence>
<evidence type="ECO:0000313" key="1">
    <source>
        <dbReference type="EMBL" id="SNY19262.1"/>
    </source>
</evidence>
<reference evidence="1" key="2">
    <citation type="submission" date="2017-09" db="EMBL/GenBank/DDBJ databases">
        <authorList>
            <person name="Ehlers B."/>
            <person name="Leendertz F.H."/>
        </authorList>
    </citation>
    <scope>NUCLEOTIDE SEQUENCE [LARGE SCALE GENOMIC DNA]</scope>
    <source>
        <strain evidence="1">WG-1MB</strain>
    </source>
</reference>
<proteinExistence type="predicted"/>
<dbReference type="EMBL" id="OBDR01000009">
    <property type="protein sequence ID" value="SNY19262.1"/>
    <property type="molecule type" value="Genomic_DNA"/>
</dbReference>
<dbReference type="RefSeq" id="WP_164909015.1">
    <property type="nucleotide sequence ID" value="NZ_OBDR01000009.1"/>
</dbReference>
<organism evidence="1 3">
    <name type="scientific">Methanohalophilus euhalobius</name>
    <dbReference type="NCBI Taxonomy" id="51203"/>
    <lineage>
        <taxon>Archaea</taxon>
        <taxon>Methanobacteriati</taxon>
        <taxon>Methanobacteriota</taxon>
        <taxon>Stenosarchaea group</taxon>
        <taxon>Methanomicrobia</taxon>
        <taxon>Methanosarcinales</taxon>
        <taxon>Methanosarcinaceae</taxon>
        <taxon>Methanohalophilus</taxon>
    </lineage>
</organism>
<evidence type="ECO:0000313" key="2">
    <source>
        <dbReference type="EMBL" id="TCL12451.1"/>
    </source>
</evidence>
<dbReference type="AlphaFoldDB" id="A0A285G6Q2"/>
<protein>
    <submittedName>
        <fullName evidence="1">Uncharacterized protein</fullName>
    </submittedName>
</protein>